<dbReference type="RefSeq" id="WP_090970689.1">
    <property type="nucleotide sequence ID" value="NZ_FOLL01000001.1"/>
</dbReference>
<organism evidence="1 2">
    <name type="scientific">Parapedobacter composti</name>
    <dbReference type="NCBI Taxonomy" id="623281"/>
    <lineage>
        <taxon>Bacteria</taxon>
        <taxon>Pseudomonadati</taxon>
        <taxon>Bacteroidota</taxon>
        <taxon>Sphingobacteriia</taxon>
        <taxon>Sphingobacteriales</taxon>
        <taxon>Sphingobacteriaceae</taxon>
        <taxon>Parapedobacter</taxon>
    </lineage>
</organism>
<gene>
    <name evidence="1" type="ORF">SAMN05421747_101507</name>
</gene>
<evidence type="ECO:0000313" key="2">
    <source>
        <dbReference type="Proteomes" id="UP000199577"/>
    </source>
</evidence>
<accession>A0A1I1ED66</accession>
<name>A0A1I1ED66_9SPHI</name>
<evidence type="ECO:0000313" key="1">
    <source>
        <dbReference type="EMBL" id="SFB85045.1"/>
    </source>
</evidence>
<keyword evidence="2" id="KW-1185">Reference proteome</keyword>
<sequence>MATLTASRLNTVLGYQEAPVFSLYMPTHRTHPDNATDPGLFRELVQRLGAMAEGYPNSEESRPILSKFEALANDYQFWQHTRDGLAIFATKNAFDIYRLRKPVRPLAVVADSAHVKPLLKYLQANDRYHLLVLTTNTAQLFEGDRYQLDEIDISGDDVPDAMIDALDHELRDLHATLAAYRTATGEKWDTGQNHGLRKTAIENDIEQFFRAVDRAIMAKYSIPTRLPLILAALPEHHHIFRQVSRNGRLMEAGIKVDATALNTAELQRRAWQVMEPNYTQRLDRIISTYRQATADGMGADQLEQIVKDAFDGKVATLLLEEDRIIPGRIMGRADVVYHTSGETPGTIDDVLDDLAEVVMRFGGDVWIIPNDRMPSETGAAAINRF</sequence>
<dbReference type="Proteomes" id="UP000199577">
    <property type="component" value="Unassembled WGS sequence"/>
</dbReference>
<reference evidence="2" key="1">
    <citation type="submission" date="2016-10" db="EMBL/GenBank/DDBJ databases">
        <authorList>
            <person name="Varghese N."/>
            <person name="Submissions S."/>
        </authorList>
    </citation>
    <scope>NUCLEOTIDE SEQUENCE [LARGE SCALE GENOMIC DNA]</scope>
    <source>
        <strain evidence="2">DSM 22900</strain>
    </source>
</reference>
<dbReference type="STRING" id="623281.SAMN05421747_101507"/>
<dbReference type="InterPro" id="IPR041289">
    <property type="entry name" value="Bact_RF_family3"/>
</dbReference>
<dbReference type="EMBL" id="FOLL01000001">
    <property type="protein sequence ID" value="SFB85045.1"/>
    <property type="molecule type" value="Genomic_DNA"/>
</dbReference>
<proteinExistence type="predicted"/>
<dbReference type="AlphaFoldDB" id="A0A1I1ED66"/>
<dbReference type="OrthoDB" id="4393931at2"/>
<dbReference type="Pfam" id="PF18845">
    <property type="entry name" value="baeRF_family3"/>
    <property type="match status" value="1"/>
</dbReference>
<protein>
    <submittedName>
        <fullName evidence="1">Uncharacterized protein</fullName>
    </submittedName>
</protein>